<dbReference type="InterPro" id="IPR012341">
    <property type="entry name" value="6hp_glycosidase-like_sf"/>
</dbReference>
<dbReference type="GO" id="GO:0000272">
    <property type="term" value="P:polysaccharide catabolic process"/>
    <property type="evidence" value="ECO:0007669"/>
    <property type="project" value="UniProtKB-KW"/>
</dbReference>
<protein>
    <recommendedName>
        <fullName evidence="3">Glycoside hydrolase family 9 domain-containing protein</fullName>
    </recommendedName>
</protein>
<accession>A0A7W3SPI4</accession>
<evidence type="ECO:0000256" key="1">
    <source>
        <dbReference type="ARBA" id="ARBA00023277"/>
    </source>
</evidence>
<dbReference type="EMBL" id="JACJIP010000001">
    <property type="protein sequence ID" value="MBA9083709.1"/>
    <property type="molecule type" value="Genomic_DNA"/>
</dbReference>
<evidence type="ECO:0000313" key="4">
    <source>
        <dbReference type="EMBL" id="MBA9083709.1"/>
    </source>
</evidence>
<dbReference type="Gene3D" id="1.50.10.10">
    <property type="match status" value="1"/>
</dbReference>
<dbReference type="Proteomes" id="UP000567067">
    <property type="component" value="Unassembled WGS sequence"/>
</dbReference>
<dbReference type="AlphaFoldDB" id="A0A7W3SPI4"/>
<keyword evidence="5" id="KW-1185">Reference proteome</keyword>
<evidence type="ECO:0000313" key="5">
    <source>
        <dbReference type="Proteomes" id="UP000567067"/>
    </source>
</evidence>
<evidence type="ECO:0000256" key="2">
    <source>
        <dbReference type="ARBA" id="ARBA00023326"/>
    </source>
</evidence>
<gene>
    <name evidence="4" type="ORF">FHR92_000152</name>
</gene>
<proteinExistence type="predicted"/>
<evidence type="ECO:0000259" key="3">
    <source>
        <dbReference type="Pfam" id="PF00759"/>
    </source>
</evidence>
<organism evidence="4 5">
    <name type="scientific">Fontibacillus solani</name>
    <dbReference type="NCBI Taxonomy" id="1572857"/>
    <lineage>
        <taxon>Bacteria</taxon>
        <taxon>Bacillati</taxon>
        <taxon>Bacillota</taxon>
        <taxon>Bacilli</taxon>
        <taxon>Bacillales</taxon>
        <taxon>Paenibacillaceae</taxon>
        <taxon>Fontibacillus</taxon>
    </lineage>
</organism>
<dbReference type="InterPro" id="IPR001701">
    <property type="entry name" value="Glyco_hydro_9"/>
</dbReference>
<sequence>MGNNAMRLSYITGYGKYHETDTHDRWAWGKYQGGVSYPKGWLSGGPNNTFINDPVTPANQPAAKSFASENTAPDAWCSKENAVNWNAPLVWVAKYIQENLKPLTVESTR</sequence>
<dbReference type="SUPFAM" id="SSF48208">
    <property type="entry name" value="Six-hairpin glycosidases"/>
    <property type="match status" value="1"/>
</dbReference>
<dbReference type="GO" id="GO:0004553">
    <property type="term" value="F:hydrolase activity, hydrolyzing O-glycosyl compounds"/>
    <property type="evidence" value="ECO:0007669"/>
    <property type="project" value="InterPro"/>
</dbReference>
<dbReference type="Pfam" id="PF00759">
    <property type="entry name" value="Glyco_hydro_9"/>
    <property type="match status" value="1"/>
</dbReference>
<name>A0A7W3SPI4_9BACL</name>
<keyword evidence="2" id="KW-0624">Polysaccharide degradation</keyword>
<dbReference type="InterPro" id="IPR008928">
    <property type="entry name" value="6-hairpin_glycosidase_sf"/>
</dbReference>
<feature type="domain" description="Glycoside hydrolase family 9" evidence="3">
    <location>
        <begin position="1"/>
        <end position="92"/>
    </location>
</feature>
<keyword evidence="1" id="KW-0119">Carbohydrate metabolism</keyword>
<reference evidence="4 5" key="1">
    <citation type="submission" date="2020-08" db="EMBL/GenBank/DDBJ databases">
        <title>Genomic Encyclopedia of Type Strains, Phase III (KMG-III): the genomes of soil and plant-associated and newly described type strains.</title>
        <authorList>
            <person name="Whitman W."/>
        </authorList>
    </citation>
    <scope>NUCLEOTIDE SEQUENCE [LARGE SCALE GENOMIC DNA]</scope>
    <source>
        <strain evidence="4 5">CECT 8693</strain>
    </source>
</reference>
<comment type="caution">
    <text evidence="4">The sequence shown here is derived from an EMBL/GenBank/DDBJ whole genome shotgun (WGS) entry which is preliminary data.</text>
</comment>